<dbReference type="PANTHER" id="PTHR43808">
    <property type="entry name" value="ACETYLORNITHINE DEACETYLASE"/>
    <property type="match status" value="1"/>
</dbReference>
<sequence length="342" mass="38254">MRKQLLKDLLQISSVSGKEELVVPVILDELESLGFTAHQDAIGNVFATRGKGPYPLLNAHMDIVDIQGYGWFYGQNDNIYDASYYENLMSYGLTCGDCVNYNYCKLLNPLLCEHFEVTGEAAYILEIAELDYLMPEDVDMADNFCITESYGVLTGSGERVLGGDDKCGIFIALELARLLPRQPFKILFTVQEEEGCVGVRHAVKNKKWFKDILYALVIDRKGGDNLLWSQLGSKSCSNNFASQLAMRGVDAGISVQVMDGSISDTMYLKNVVPEAVNVSAGYHDAHTEKEYVVLSEVAGIINWLSHFIRNYHDIKTLYKPVVQYKAPKKKKSKKLCKRKGAV</sequence>
<evidence type="ECO:0000313" key="2">
    <source>
        <dbReference type="Proteomes" id="UP000198304"/>
    </source>
</evidence>
<protein>
    <submittedName>
        <fullName evidence="1">Uncharacterized protein</fullName>
    </submittedName>
</protein>
<accession>A0A239CSQ9</accession>
<dbReference type="AlphaFoldDB" id="A0A239CSQ9"/>
<dbReference type="PANTHER" id="PTHR43808:SF31">
    <property type="entry name" value="N-ACETYL-L-CITRULLINE DEACETYLASE"/>
    <property type="match status" value="1"/>
</dbReference>
<dbReference type="Proteomes" id="UP000198304">
    <property type="component" value="Unassembled WGS sequence"/>
</dbReference>
<dbReference type="Gene3D" id="3.40.630.10">
    <property type="entry name" value="Zn peptidases"/>
    <property type="match status" value="1"/>
</dbReference>
<reference evidence="1 2" key="1">
    <citation type="submission" date="2017-06" db="EMBL/GenBank/DDBJ databases">
        <authorList>
            <person name="Kim H.J."/>
            <person name="Triplett B.A."/>
        </authorList>
    </citation>
    <scope>NUCLEOTIDE SEQUENCE [LARGE SCALE GENOMIC DNA]</scope>
    <source>
        <strain evidence="1 2">SCA</strain>
    </source>
</reference>
<gene>
    <name evidence="1" type="ORF">SAMN05446037_1006131</name>
</gene>
<dbReference type="InterPro" id="IPR050072">
    <property type="entry name" value="Peptidase_M20A"/>
</dbReference>
<dbReference type="GO" id="GO:0006526">
    <property type="term" value="P:L-arginine biosynthetic process"/>
    <property type="evidence" value="ECO:0007669"/>
    <property type="project" value="TreeGrafter"/>
</dbReference>
<name>A0A239CSQ9_9FIRM</name>
<dbReference type="SUPFAM" id="SSF53187">
    <property type="entry name" value="Zn-dependent exopeptidases"/>
    <property type="match status" value="1"/>
</dbReference>
<dbReference type="RefSeq" id="WP_089282376.1">
    <property type="nucleotide sequence ID" value="NZ_FZOJ01000006.1"/>
</dbReference>
<proteinExistence type="predicted"/>
<organism evidence="1 2">
    <name type="scientific">Anaerovirgula multivorans</name>
    <dbReference type="NCBI Taxonomy" id="312168"/>
    <lineage>
        <taxon>Bacteria</taxon>
        <taxon>Bacillati</taxon>
        <taxon>Bacillota</taxon>
        <taxon>Clostridia</taxon>
        <taxon>Peptostreptococcales</taxon>
        <taxon>Natronincolaceae</taxon>
        <taxon>Anaerovirgula</taxon>
    </lineage>
</organism>
<evidence type="ECO:0000313" key="1">
    <source>
        <dbReference type="EMBL" id="SNS23117.1"/>
    </source>
</evidence>
<dbReference type="OrthoDB" id="8441064at2"/>
<dbReference type="EMBL" id="FZOJ01000006">
    <property type="protein sequence ID" value="SNS23117.1"/>
    <property type="molecule type" value="Genomic_DNA"/>
</dbReference>
<dbReference type="GO" id="GO:0008777">
    <property type="term" value="F:acetylornithine deacetylase activity"/>
    <property type="evidence" value="ECO:0007669"/>
    <property type="project" value="TreeGrafter"/>
</dbReference>
<keyword evidence="2" id="KW-1185">Reference proteome</keyword>